<evidence type="ECO:0000313" key="2">
    <source>
        <dbReference type="Proteomes" id="UP000605201"/>
    </source>
</evidence>
<comment type="caution">
    <text evidence="1">The sequence shown here is derived from an EMBL/GenBank/DDBJ whole genome shotgun (WGS) entry which is preliminary data.</text>
</comment>
<proteinExistence type="predicted"/>
<dbReference type="EMBL" id="JACNIG010000090">
    <property type="protein sequence ID" value="MBC8430864.1"/>
    <property type="molecule type" value="Genomic_DNA"/>
</dbReference>
<reference evidence="1 2" key="1">
    <citation type="submission" date="2020-08" db="EMBL/GenBank/DDBJ databases">
        <title>Bridging the membrane lipid divide: bacteria of the FCB group superphylum have the potential to synthesize archaeal ether lipids.</title>
        <authorList>
            <person name="Villanueva L."/>
            <person name="Von Meijenfeldt F.A.B."/>
            <person name="Westbye A.B."/>
            <person name="Yadav S."/>
            <person name="Hopmans E.C."/>
            <person name="Dutilh B.E."/>
            <person name="Sinninghe Damste J.S."/>
        </authorList>
    </citation>
    <scope>NUCLEOTIDE SEQUENCE [LARGE SCALE GENOMIC DNA]</scope>
    <source>
        <strain evidence="1">NIOZ-UU17</strain>
    </source>
</reference>
<name>A0A8J6TJF8_9BACT</name>
<evidence type="ECO:0008006" key="3">
    <source>
        <dbReference type="Google" id="ProtNLM"/>
    </source>
</evidence>
<dbReference type="Gene3D" id="3.30.870.10">
    <property type="entry name" value="Endonuclease Chain A"/>
    <property type="match status" value="1"/>
</dbReference>
<accession>A0A8J6TJF8</accession>
<organism evidence="1 2">
    <name type="scientific">Candidatus Desulfatibia vada</name>
    <dbReference type="NCBI Taxonomy" id="2841696"/>
    <lineage>
        <taxon>Bacteria</taxon>
        <taxon>Pseudomonadati</taxon>
        <taxon>Thermodesulfobacteriota</taxon>
        <taxon>Desulfobacteria</taxon>
        <taxon>Desulfobacterales</taxon>
        <taxon>Desulfobacterales incertae sedis</taxon>
        <taxon>Candidatus Desulfatibia</taxon>
    </lineage>
</organism>
<sequence>MTQMKYDPYYRMAIQGPENQGAILRLMSNMVSRTEPTAFFGAFAYATKRGVELLCETLEAVSPNWNSASKIWIVSIDFGHTEPEAITELQGLPNSQVRIPYASEVLRQRLRPKHTFHGKTLVCHQGDTLDDGKGGILIGSANMTMSGLCFGHEHVSAFTWIKRRRVPNSTWTTLDASVQRLSELFDASENPTRAFLRDYAARRPKRIRDRSEDSSDEVTRISSPNSELSLRENAHLATATHLWIDVNYVVQNRGRGRPGNQIDLQHGTRVFFGMSSVQVPRNTFLGEITVVYRGQRTPCHMRFGNNQMDKLNLPVPEDGGPPEYEGKTLLFKRVSSDKFQLSVRSRAAASRWKSKSRNQGTLFEMRSGREYGVFS</sequence>
<gene>
    <name evidence="1" type="ORF">H8D96_02990</name>
</gene>
<evidence type="ECO:0000313" key="1">
    <source>
        <dbReference type="EMBL" id="MBC8430864.1"/>
    </source>
</evidence>
<protein>
    <recommendedName>
        <fullName evidence="3">Phospholipase D-like domain-containing protein</fullName>
    </recommendedName>
</protein>
<dbReference type="Proteomes" id="UP000605201">
    <property type="component" value="Unassembled WGS sequence"/>
</dbReference>
<dbReference type="AlphaFoldDB" id="A0A8J6TJF8"/>